<evidence type="ECO:0000313" key="2">
    <source>
        <dbReference type="EMBL" id="RXK60436.1"/>
    </source>
</evidence>
<dbReference type="SUPFAM" id="SSF54060">
    <property type="entry name" value="His-Me finger endonucleases"/>
    <property type="match status" value="1"/>
</dbReference>
<evidence type="ECO:0000259" key="1">
    <source>
        <dbReference type="Pfam" id="PF07463"/>
    </source>
</evidence>
<dbReference type="EMBL" id="SDHW01000002">
    <property type="protein sequence ID" value="RXK60436.1"/>
    <property type="molecule type" value="Genomic_DNA"/>
</dbReference>
<proteinExistence type="predicted"/>
<comment type="caution">
    <text evidence="2">The sequence shown here is derived from an EMBL/GenBank/DDBJ whole genome shotgun (WGS) entry which is preliminary data.</text>
</comment>
<dbReference type="AlphaFoldDB" id="A0A4Q1CIK4"/>
<dbReference type="GO" id="GO:0016788">
    <property type="term" value="F:hydrolase activity, acting on ester bonds"/>
    <property type="evidence" value="ECO:0007669"/>
    <property type="project" value="InterPro"/>
</dbReference>
<feature type="domain" description="NUMOD4" evidence="1">
    <location>
        <begin position="8"/>
        <end position="61"/>
    </location>
</feature>
<sequence>MIRKIPGEQWKQLQFAGWKQLRKKYAVSNLGRCVSFIVDVTEDGKLLNGSLTTGYRTLNLHRADNKGTIYLHREVAKLFCKKASPRCRYVIHINHNKTDNKAANLKWATVEEMAAHQQKSPQKIAYKKLQKERSSTQKGLKLTPVQVKTIKKIIQDPDRSVTYKQLAKKYGVSEMTLYRIRSGENWGAV</sequence>
<dbReference type="Gene3D" id="3.90.75.20">
    <property type="match status" value="1"/>
</dbReference>
<evidence type="ECO:0000313" key="3">
    <source>
        <dbReference type="Proteomes" id="UP000290204"/>
    </source>
</evidence>
<dbReference type="Proteomes" id="UP000290204">
    <property type="component" value="Unassembled WGS sequence"/>
</dbReference>
<gene>
    <name evidence="2" type="ORF">ESA94_08180</name>
</gene>
<organism evidence="2 3">
    <name type="scientific">Lacibacter luteus</name>
    <dbReference type="NCBI Taxonomy" id="2508719"/>
    <lineage>
        <taxon>Bacteria</taxon>
        <taxon>Pseudomonadati</taxon>
        <taxon>Bacteroidota</taxon>
        <taxon>Chitinophagia</taxon>
        <taxon>Chitinophagales</taxon>
        <taxon>Chitinophagaceae</taxon>
        <taxon>Lacibacter</taxon>
    </lineage>
</organism>
<dbReference type="OrthoDB" id="6631788at2"/>
<name>A0A4Q1CIK4_9BACT</name>
<keyword evidence="3" id="KW-1185">Reference proteome</keyword>
<dbReference type="Pfam" id="PF07463">
    <property type="entry name" value="NUMOD4"/>
    <property type="match status" value="1"/>
</dbReference>
<dbReference type="InterPro" id="IPR010902">
    <property type="entry name" value="NUMOD4"/>
</dbReference>
<dbReference type="InterPro" id="IPR044925">
    <property type="entry name" value="His-Me_finger_sf"/>
</dbReference>
<accession>A0A4Q1CIK4</accession>
<dbReference type="RefSeq" id="WP_129130396.1">
    <property type="nucleotide sequence ID" value="NZ_SDHW01000002.1"/>
</dbReference>
<reference evidence="2 3" key="1">
    <citation type="submission" date="2019-01" db="EMBL/GenBank/DDBJ databases">
        <title>Lacibacter sp. strain TTM-7.</title>
        <authorList>
            <person name="Chen W.-M."/>
        </authorList>
    </citation>
    <scope>NUCLEOTIDE SEQUENCE [LARGE SCALE GENOMIC DNA]</scope>
    <source>
        <strain evidence="2 3">TTM-7</strain>
    </source>
</reference>
<protein>
    <recommendedName>
        <fullName evidence="1">NUMOD4 domain-containing protein</fullName>
    </recommendedName>
</protein>